<accession>A0A1G9BLT2</accession>
<proteinExistence type="predicted"/>
<keyword evidence="2" id="KW-1185">Reference proteome</keyword>
<evidence type="ECO:0000313" key="2">
    <source>
        <dbReference type="Proteomes" id="UP000198882"/>
    </source>
</evidence>
<dbReference type="AlphaFoldDB" id="A0A1G9BLT2"/>
<organism evidence="1 2">
    <name type="scientific">Natronorubrum texcoconense</name>
    <dbReference type="NCBI Taxonomy" id="1095776"/>
    <lineage>
        <taxon>Archaea</taxon>
        <taxon>Methanobacteriati</taxon>
        <taxon>Methanobacteriota</taxon>
        <taxon>Stenosarchaea group</taxon>
        <taxon>Halobacteria</taxon>
        <taxon>Halobacteriales</taxon>
        <taxon>Natrialbaceae</taxon>
        <taxon>Natronorubrum</taxon>
    </lineage>
</organism>
<name>A0A1G9BLT2_9EURY</name>
<sequence>MSGSTRVTVVAEESRGQQLLAEITQSEVQLTVEEIVPPSAIEQHDFSGTCCVITIDDEIDMPTQEIYDHFRSTHPNQPAILISSNAEAKLIETLLEDPNGEYVFLSDEGASMGLASVRCKKLLGEM</sequence>
<dbReference type="Proteomes" id="UP000198882">
    <property type="component" value="Unassembled WGS sequence"/>
</dbReference>
<evidence type="ECO:0000313" key="1">
    <source>
        <dbReference type="EMBL" id="SDK40353.1"/>
    </source>
</evidence>
<protein>
    <recommendedName>
        <fullName evidence="3">Response regulatory domain-containing protein</fullName>
    </recommendedName>
</protein>
<reference evidence="2" key="1">
    <citation type="submission" date="2016-10" db="EMBL/GenBank/DDBJ databases">
        <authorList>
            <person name="Varghese N."/>
            <person name="Submissions S."/>
        </authorList>
    </citation>
    <scope>NUCLEOTIDE SEQUENCE [LARGE SCALE GENOMIC DNA]</scope>
    <source>
        <strain evidence="2">B4,CECT 8067,JCM 17497</strain>
    </source>
</reference>
<gene>
    <name evidence="1" type="ORF">SAMN04515672_3009</name>
</gene>
<dbReference type="RefSeq" id="WP_139171309.1">
    <property type="nucleotide sequence ID" value="NZ_FNFE01000004.1"/>
</dbReference>
<evidence type="ECO:0008006" key="3">
    <source>
        <dbReference type="Google" id="ProtNLM"/>
    </source>
</evidence>
<dbReference type="EMBL" id="FNFE01000004">
    <property type="protein sequence ID" value="SDK40353.1"/>
    <property type="molecule type" value="Genomic_DNA"/>
</dbReference>